<feature type="region of interest" description="Disordered" evidence="1">
    <location>
        <begin position="129"/>
        <end position="153"/>
    </location>
</feature>
<evidence type="ECO:0000259" key="2">
    <source>
        <dbReference type="PROSITE" id="PS51857"/>
    </source>
</evidence>
<proteinExistence type="predicted"/>
<reference evidence="3" key="1">
    <citation type="submission" date="2023-08" db="EMBL/GenBank/DDBJ databases">
        <authorList>
            <person name="Chen Y."/>
            <person name="Shah S."/>
            <person name="Dougan E. K."/>
            <person name="Thang M."/>
            <person name="Chan C."/>
        </authorList>
    </citation>
    <scope>NUCLEOTIDE SEQUENCE</scope>
</reference>
<feature type="domain" description="CSD" evidence="2">
    <location>
        <begin position="13"/>
        <end position="78"/>
    </location>
</feature>
<dbReference type="InterPro" id="IPR002059">
    <property type="entry name" value="CSP_DNA-bd"/>
</dbReference>
<organism evidence="3 4">
    <name type="scientific">Effrenium voratum</name>
    <dbReference type="NCBI Taxonomy" id="2562239"/>
    <lineage>
        <taxon>Eukaryota</taxon>
        <taxon>Sar</taxon>
        <taxon>Alveolata</taxon>
        <taxon>Dinophyceae</taxon>
        <taxon>Suessiales</taxon>
        <taxon>Symbiodiniaceae</taxon>
        <taxon>Effrenium</taxon>
    </lineage>
</organism>
<dbReference type="SUPFAM" id="SSF50249">
    <property type="entry name" value="Nucleic acid-binding proteins"/>
    <property type="match status" value="1"/>
</dbReference>
<dbReference type="Pfam" id="PF00313">
    <property type="entry name" value="CSD"/>
    <property type="match status" value="1"/>
</dbReference>
<sequence length="229" mass="25158">MSAAQVPGVTDRRWEGVIATVRQDKGFGFIRCPELRKMYPEKDVFLHQRHLGSFREGDNVSFGVFMRDGKPQATDLAMVNGQQPMQQQQQMAPQMGMQMGMPMGQGVPMQGMGMGMGMGMQMDMGMQQPSMGHPQMGQQALPPPPPQAPPEEEATHEVEVPKEFMSTLGEGGKLQQLKYLAGGDINITFQNKPELLNSVVATIRGPKAHASLGVILVMKEMTELIHIPV</sequence>
<evidence type="ECO:0000313" key="3">
    <source>
        <dbReference type="EMBL" id="CAJ1405724.1"/>
    </source>
</evidence>
<name>A0AA36NGL4_9DINO</name>
<gene>
    <name evidence="3" type="ORF">EVOR1521_LOCUS27864</name>
</gene>
<dbReference type="GO" id="GO:0003676">
    <property type="term" value="F:nucleic acid binding"/>
    <property type="evidence" value="ECO:0007669"/>
    <property type="project" value="InterPro"/>
</dbReference>
<dbReference type="InterPro" id="IPR011129">
    <property type="entry name" value="CSD"/>
</dbReference>
<dbReference type="PROSITE" id="PS51857">
    <property type="entry name" value="CSD_2"/>
    <property type="match status" value="1"/>
</dbReference>
<dbReference type="CDD" id="cd04458">
    <property type="entry name" value="CSP_CDS"/>
    <property type="match status" value="1"/>
</dbReference>
<dbReference type="Gene3D" id="2.40.50.140">
    <property type="entry name" value="Nucleic acid-binding proteins"/>
    <property type="match status" value="1"/>
</dbReference>
<evidence type="ECO:0000313" key="4">
    <source>
        <dbReference type="Proteomes" id="UP001178507"/>
    </source>
</evidence>
<dbReference type="Proteomes" id="UP001178507">
    <property type="component" value="Unassembled WGS sequence"/>
</dbReference>
<evidence type="ECO:0000256" key="1">
    <source>
        <dbReference type="SAM" id="MobiDB-lite"/>
    </source>
</evidence>
<dbReference type="EMBL" id="CAUJNA010003598">
    <property type="protein sequence ID" value="CAJ1405724.1"/>
    <property type="molecule type" value="Genomic_DNA"/>
</dbReference>
<dbReference type="AlphaFoldDB" id="A0AA36NGL4"/>
<comment type="caution">
    <text evidence="3">The sequence shown here is derived from an EMBL/GenBank/DDBJ whole genome shotgun (WGS) entry which is preliminary data.</text>
</comment>
<accession>A0AA36NGL4</accession>
<protein>
    <recommendedName>
        <fullName evidence="2">CSD domain-containing protein</fullName>
    </recommendedName>
</protein>
<dbReference type="InterPro" id="IPR012340">
    <property type="entry name" value="NA-bd_OB-fold"/>
</dbReference>
<keyword evidence="4" id="KW-1185">Reference proteome</keyword>
<dbReference type="SMART" id="SM00357">
    <property type="entry name" value="CSP"/>
    <property type="match status" value="1"/>
</dbReference>